<comment type="caution">
    <text evidence="1">The sequence shown here is derived from an EMBL/GenBank/DDBJ whole genome shotgun (WGS) entry which is preliminary data.</text>
</comment>
<reference evidence="1" key="1">
    <citation type="submission" date="2023-06" db="EMBL/GenBank/DDBJ databases">
        <authorList>
            <person name="Kurt Z."/>
        </authorList>
    </citation>
    <scope>NUCLEOTIDE SEQUENCE</scope>
</reference>
<dbReference type="EMBL" id="CAXDID020000447">
    <property type="protein sequence ID" value="CAL6092813.1"/>
    <property type="molecule type" value="Genomic_DNA"/>
</dbReference>
<gene>
    <name evidence="1" type="ORF">HINF_LOCUS10193</name>
    <name evidence="2" type="ORF">HINF_LOCUS66446</name>
</gene>
<evidence type="ECO:0000313" key="3">
    <source>
        <dbReference type="Proteomes" id="UP001642409"/>
    </source>
</evidence>
<dbReference type="Proteomes" id="UP001642409">
    <property type="component" value="Unassembled WGS sequence"/>
</dbReference>
<protein>
    <submittedName>
        <fullName evidence="1">Uncharacterized protein</fullName>
    </submittedName>
</protein>
<reference evidence="2 3" key="2">
    <citation type="submission" date="2024-07" db="EMBL/GenBank/DDBJ databases">
        <authorList>
            <person name="Akdeniz Z."/>
        </authorList>
    </citation>
    <scope>NUCLEOTIDE SEQUENCE [LARGE SCALE GENOMIC DNA]</scope>
</reference>
<organism evidence="1">
    <name type="scientific">Hexamita inflata</name>
    <dbReference type="NCBI Taxonomy" id="28002"/>
    <lineage>
        <taxon>Eukaryota</taxon>
        <taxon>Metamonada</taxon>
        <taxon>Diplomonadida</taxon>
        <taxon>Hexamitidae</taxon>
        <taxon>Hexamitinae</taxon>
        <taxon>Hexamita</taxon>
    </lineage>
</organism>
<proteinExistence type="predicted"/>
<accession>A0AA86NP50</accession>
<sequence>MYPDKPITTTIKQNSGTITEQQQQQVDQIQLQLCPIDHSTNTQVTNSVTIESDYNSIKSSMVKFDEETNLKKFNTYSQVVIKKYINDKITTDQINSMLTQLCALAEYVWKNEFQAGELKKYNVKLQLRNALITDTSTTQIIAECFIDTKIDQIIDSNSTKDLIQLAQNILKITVKLTNGCLKTCV</sequence>
<evidence type="ECO:0000313" key="1">
    <source>
        <dbReference type="EMBL" id="CAI9922548.1"/>
    </source>
</evidence>
<dbReference type="EMBL" id="CATOUU010000252">
    <property type="protein sequence ID" value="CAI9922548.1"/>
    <property type="molecule type" value="Genomic_DNA"/>
</dbReference>
<evidence type="ECO:0000313" key="2">
    <source>
        <dbReference type="EMBL" id="CAL6092813.1"/>
    </source>
</evidence>
<dbReference type="AlphaFoldDB" id="A0AA86NP50"/>
<name>A0AA86NP50_9EUKA</name>
<keyword evidence="3" id="KW-1185">Reference proteome</keyword>